<dbReference type="SUPFAM" id="SSF52047">
    <property type="entry name" value="RNI-like"/>
    <property type="match status" value="1"/>
</dbReference>
<dbReference type="InterPro" id="IPR035979">
    <property type="entry name" value="RBD_domain_sf"/>
</dbReference>
<protein>
    <recommendedName>
        <fullName evidence="3">RRM domain-containing protein</fullName>
    </recommendedName>
</protein>
<dbReference type="Proteomes" id="UP000007798">
    <property type="component" value="Unassembled WGS sequence"/>
</dbReference>
<dbReference type="EMBL" id="CH964282">
    <property type="protein sequence ID" value="KRG00315.1"/>
    <property type="molecule type" value="Genomic_DNA"/>
</dbReference>
<evidence type="ECO:0000259" key="3">
    <source>
        <dbReference type="PROSITE" id="PS50102"/>
    </source>
</evidence>
<dbReference type="SMART" id="SM00367">
    <property type="entry name" value="LRR_CC"/>
    <property type="match status" value="3"/>
</dbReference>
<evidence type="ECO:0000256" key="2">
    <source>
        <dbReference type="PROSITE-ProRule" id="PRU00176"/>
    </source>
</evidence>
<dbReference type="InterPro" id="IPR012677">
    <property type="entry name" value="Nucleotide-bd_a/b_plait_sf"/>
</dbReference>
<proteinExistence type="predicted"/>
<sequence>MAQLPACPKNYYIKDDKCYTEDYILVQELYVYDVPTELNDNELHQHFKSYGDVVHLQIFNNGSKSPLQIQDSPNRLEKEEQVKTGRVLFAHSLDAAKALLSQKHLVNGHEFHVKTIGNYSPVEPPNDRPEKIDIMQIPDDCLMDKCLPNLKDLNISGIDNIHSDIYDYPVSIETLRFRIFNKTNYKKIASLPNLKRIHIQNIHSTNTFAQLLDQLLVTKSQQLEQLNIYNAHSITNQMLLKIIKFDELRKLVLSGSRAINDDILGEFTKLKNLEHFSIEYSIRVTFNGVFRLLHGCPKLQELELLYCPHLTKFRMRNIVNLRGLQATINKEKNRKLYFRLYVGATKIGDSINTNSDVAANNVINIRLIN</sequence>
<reference evidence="4 5" key="1">
    <citation type="journal article" date="2007" name="Nature">
        <title>Evolution of genes and genomes on the Drosophila phylogeny.</title>
        <authorList>
            <consortium name="Drosophila 12 Genomes Consortium"/>
            <person name="Clark A.G."/>
            <person name="Eisen M.B."/>
            <person name="Smith D.R."/>
            <person name="Bergman C.M."/>
            <person name="Oliver B."/>
            <person name="Markow T.A."/>
            <person name="Kaufman T.C."/>
            <person name="Kellis M."/>
            <person name="Gelbart W."/>
            <person name="Iyer V.N."/>
            <person name="Pollard D.A."/>
            <person name="Sackton T.B."/>
            <person name="Larracuente A.M."/>
            <person name="Singh N.D."/>
            <person name="Abad J.P."/>
            <person name="Abt D.N."/>
            <person name="Adryan B."/>
            <person name="Aguade M."/>
            <person name="Akashi H."/>
            <person name="Anderson W.W."/>
            <person name="Aquadro C.F."/>
            <person name="Ardell D.H."/>
            <person name="Arguello R."/>
            <person name="Artieri C.G."/>
            <person name="Barbash D.A."/>
            <person name="Barker D."/>
            <person name="Barsanti P."/>
            <person name="Batterham P."/>
            <person name="Batzoglou S."/>
            <person name="Begun D."/>
            <person name="Bhutkar A."/>
            <person name="Blanco E."/>
            <person name="Bosak S.A."/>
            <person name="Bradley R.K."/>
            <person name="Brand A.D."/>
            <person name="Brent M.R."/>
            <person name="Brooks A.N."/>
            <person name="Brown R.H."/>
            <person name="Butlin R.K."/>
            <person name="Caggese C."/>
            <person name="Calvi B.R."/>
            <person name="Bernardo de Carvalho A."/>
            <person name="Caspi A."/>
            <person name="Castrezana S."/>
            <person name="Celniker S.E."/>
            <person name="Chang J.L."/>
            <person name="Chapple C."/>
            <person name="Chatterji S."/>
            <person name="Chinwalla A."/>
            <person name="Civetta A."/>
            <person name="Clifton S.W."/>
            <person name="Comeron J.M."/>
            <person name="Costello J.C."/>
            <person name="Coyne J.A."/>
            <person name="Daub J."/>
            <person name="David R.G."/>
            <person name="Delcher A.L."/>
            <person name="Delehaunty K."/>
            <person name="Do C.B."/>
            <person name="Ebling H."/>
            <person name="Edwards K."/>
            <person name="Eickbush T."/>
            <person name="Evans J.D."/>
            <person name="Filipski A."/>
            <person name="Findeiss S."/>
            <person name="Freyhult E."/>
            <person name="Fulton L."/>
            <person name="Fulton R."/>
            <person name="Garcia A.C."/>
            <person name="Gardiner A."/>
            <person name="Garfield D.A."/>
            <person name="Garvin B.E."/>
            <person name="Gibson G."/>
            <person name="Gilbert D."/>
            <person name="Gnerre S."/>
            <person name="Godfrey J."/>
            <person name="Good R."/>
            <person name="Gotea V."/>
            <person name="Gravely B."/>
            <person name="Greenberg A.J."/>
            <person name="Griffiths-Jones S."/>
            <person name="Gross S."/>
            <person name="Guigo R."/>
            <person name="Gustafson E.A."/>
            <person name="Haerty W."/>
            <person name="Hahn M.W."/>
            <person name="Halligan D.L."/>
            <person name="Halpern A.L."/>
            <person name="Halter G.M."/>
            <person name="Han M.V."/>
            <person name="Heger A."/>
            <person name="Hillier L."/>
            <person name="Hinrichs A.S."/>
            <person name="Holmes I."/>
            <person name="Hoskins R.A."/>
            <person name="Hubisz M.J."/>
            <person name="Hultmark D."/>
            <person name="Huntley M.A."/>
            <person name="Jaffe D.B."/>
            <person name="Jagadeeshan S."/>
            <person name="Jeck W.R."/>
            <person name="Johnson J."/>
            <person name="Jones C.D."/>
            <person name="Jordan W.C."/>
            <person name="Karpen G.H."/>
            <person name="Kataoka E."/>
            <person name="Keightley P.D."/>
            <person name="Kheradpour P."/>
            <person name="Kirkness E.F."/>
            <person name="Koerich L.B."/>
            <person name="Kristiansen K."/>
            <person name="Kudrna D."/>
            <person name="Kulathinal R.J."/>
            <person name="Kumar S."/>
            <person name="Kwok R."/>
            <person name="Lander E."/>
            <person name="Langley C.H."/>
            <person name="Lapoint R."/>
            <person name="Lazzaro B.P."/>
            <person name="Lee S.J."/>
            <person name="Levesque L."/>
            <person name="Li R."/>
            <person name="Lin C.F."/>
            <person name="Lin M.F."/>
            <person name="Lindblad-Toh K."/>
            <person name="Llopart A."/>
            <person name="Long M."/>
            <person name="Low L."/>
            <person name="Lozovsky E."/>
            <person name="Lu J."/>
            <person name="Luo M."/>
            <person name="Machado C.A."/>
            <person name="Makalowski W."/>
            <person name="Marzo M."/>
            <person name="Matsuda M."/>
            <person name="Matzkin L."/>
            <person name="McAllister B."/>
            <person name="McBride C.S."/>
            <person name="McKernan B."/>
            <person name="McKernan K."/>
            <person name="Mendez-Lago M."/>
            <person name="Minx P."/>
            <person name="Mollenhauer M.U."/>
            <person name="Montooth K."/>
            <person name="Mount S.M."/>
            <person name="Mu X."/>
            <person name="Myers E."/>
            <person name="Negre B."/>
            <person name="Newfeld S."/>
            <person name="Nielsen R."/>
            <person name="Noor M.A."/>
            <person name="O'Grady P."/>
            <person name="Pachter L."/>
            <person name="Papaceit M."/>
            <person name="Parisi M.J."/>
            <person name="Parisi M."/>
            <person name="Parts L."/>
            <person name="Pedersen J.S."/>
            <person name="Pesole G."/>
            <person name="Phillippy A.M."/>
            <person name="Ponting C.P."/>
            <person name="Pop M."/>
            <person name="Porcelli D."/>
            <person name="Powell J.R."/>
            <person name="Prohaska S."/>
            <person name="Pruitt K."/>
            <person name="Puig M."/>
            <person name="Quesneville H."/>
            <person name="Ram K.R."/>
            <person name="Rand D."/>
            <person name="Rasmussen M.D."/>
            <person name="Reed L.K."/>
            <person name="Reenan R."/>
            <person name="Reily A."/>
            <person name="Remington K.A."/>
            <person name="Rieger T.T."/>
            <person name="Ritchie M.G."/>
            <person name="Robin C."/>
            <person name="Rogers Y.H."/>
            <person name="Rohde C."/>
            <person name="Rozas J."/>
            <person name="Rubenfield M.J."/>
            <person name="Ruiz A."/>
            <person name="Russo S."/>
            <person name="Salzberg S.L."/>
            <person name="Sanchez-Gracia A."/>
            <person name="Saranga D.J."/>
            <person name="Sato H."/>
            <person name="Schaeffer S.W."/>
            <person name="Schatz M.C."/>
            <person name="Schlenke T."/>
            <person name="Schwartz R."/>
            <person name="Segarra C."/>
            <person name="Singh R.S."/>
            <person name="Sirot L."/>
            <person name="Sirota M."/>
            <person name="Sisneros N.B."/>
            <person name="Smith C.D."/>
            <person name="Smith T.F."/>
            <person name="Spieth J."/>
            <person name="Stage D.E."/>
            <person name="Stark A."/>
            <person name="Stephan W."/>
            <person name="Strausberg R.L."/>
            <person name="Strempel S."/>
            <person name="Sturgill D."/>
            <person name="Sutton G."/>
            <person name="Sutton G.G."/>
            <person name="Tao W."/>
            <person name="Teichmann S."/>
            <person name="Tobari Y.N."/>
            <person name="Tomimura Y."/>
            <person name="Tsolas J.M."/>
            <person name="Valente V.L."/>
            <person name="Venter E."/>
            <person name="Venter J.C."/>
            <person name="Vicario S."/>
            <person name="Vieira F.G."/>
            <person name="Vilella A.J."/>
            <person name="Villasante A."/>
            <person name="Walenz B."/>
            <person name="Wang J."/>
            <person name="Wasserman M."/>
            <person name="Watts T."/>
            <person name="Wilson D."/>
            <person name="Wilson R.K."/>
            <person name="Wing R.A."/>
            <person name="Wolfner M.F."/>
            <person name="Wong A."/>
            <person name="Wong G.K."/>
            <person name="Wu C.I."/>
            <person name="Wu G."/>
            <person name="Yamamoto D."/>
            <person name="Yang H.P."/>
            <person name="Yang S.P."/>
            <person name="Yorke J.A."/>
            <person name="Yoshida K."/>
            <person name="Zdobnov E."/>
            <person name="Zhang P."/>
            <person name="Zhang Y."/>
            <person name="Zimin A.V."/>
            <person name="Baldwin J."/>
            <person name="Abdouelleil A."/>
            <person name="Abdulkadir J."/>
            <person name="Abebe A."/>
            <person name="Abera B."/>
            <person name="Abreu J."/>
            <person name="Acer S.C."/>
            <person name="Aftuck L."/>
            <person name="Alexander A."/>
            <person name="An P."/>
            <person name="Anderson E."/>
            <person name="Anderson S."/>
            <person name="Arachi H."/>
            <person name="Azer M."/>
            <person name="Bachantsang P."/>
            <person name="Barry A."/>
            <person name="Bayul T."/>
            <person name="Berlin A."/>
            <person name="Bessette D."/>
            <person name="Bloom T."/>
            <person name="Blye J."/>
            <person name="Boguslavskiy L."/>
            <person name="Bonnet C."/>
            <person name="Boukhgalter B."/>
            <person name="Bourzgui I."/>
            <person name="Brown A."/>
            <person name="Cahill P."/>
            <person name="Channer S."/>
            <person name="Cheshatsang Y."/>
            <person name="Chuda L."/>
            <person name="Citroen M."/>
            <person name="Collymore A."/>
            <person name="Cooke P."/>
            <person name="Costello M."/>
            <person name="D'Aco K."/>
            <person name="Daza R."/>
            <person name="De Haan G."/>
            <person name="DeGray S."/>
            <person name="DeMaso C."/>
            <person name="Dhargay N."/>
            <person name="Dooley K."/>
            <person name="Dooley E."/>
            <person name="Doricent M."/>
            <person name="Dorje P."/>
            <person name="Dorjee K."/>
            <person name="Dupes A."/>
            <person name="Elong R."/>
            <person name="Falk J."/>
            <person name="Farina A."/>
            <person name="Faro S."/>
            <person name="Ferguson D."/>
            <person name="Fisher S."/>
            <person name="Foley C.D."/>
            <person name="Franke A."/>
            <person name="Friedrich D."/>
            <person name="Gadbois L."/>
            <person name="Gearin G."/>
            <person name="Gearin C.R."/>
            <person name="Giannoukos G."/>
            <person name="Goode T."/>
            <person name="Graham J."/>
            <person name="Grandbois E."/>
            <person name="Grewal S."/>
            <person name="Gyaltsen K."/>
            <person name="Hafez N."/>
            <person name="Hagos B."/>
            <person name="Hall J."/>
            <person name="Henson C."/>
            <person name="Hollinger A."/>
            <person name="Honan T."/>
            <person name="Huard M.D."/>
            <person name="Hughes L."/>
            <person name="Hurhula B."/>
            <person name="Husby M.E."/>
            <person name="Kamat A."/>
            <person name="Kanga B."/>
            <person name="Kashin S."/>
            <person name="Khazanovich D."/>
            <person name="Kisner P."/>
            <person name="Lance K."/>
            <person name="Lara M."/>
            <person name="Lee W."/>
            <person name="Lennon N."/>
            <person name="Letendre F."/>
            <person name="LeVine R."/>
            <person name="Lipovsky A."/>
            <person name="Liu X."/>
            <person name="Liu J."/>
            <person name="Liu S."/>
            <person name="Lokyitsang T."/>
            <person name="Lokyitsang Y."/>
            <person name="Lubonja R."/>
            <person name="Lui A."/>
            <person name="MacDonald P."/>
            <person name="Magnisalis V."/>
            <person name="Maru K."/>
            <person name="Matthews C."/>
            <person name="McCusker W."/>
            <person name="McDonough S."/>
            <person name="Mehta T."/>
            <person name="Meldrim J."/>
            <person name="Meneus L."/>
            <person name="Mihai O."/>
            <person name="Mihalev A."/>
            <person name="Mihova T."/>
            <person name="Mittelman R."/>
            <person name="Mlenga V."/>
            <person name="Montmayeur A."/>
            <person name="Mulrain L."/>
            <person name="Navidi A."/>
            <person name="Naylor J."/>
            <person name="Negash T."/>
            <person name="Nguyen T."/>
            <person name="Nguyen N."/>
            <person name="Nicol R."/>
            <person name="Norbu C."/>
            <person name="Norbu N."/>
            <person name="Novod N."/>
            <person name="O'Neill B."/>
            <person name="Osman S."/>
            <person name="Markiewicz E."/>
            <person name="Oyono O.L."/>
            <person name="Patti C."/>
            <person name="Phunkhang P."/>
            <person name="Pierre F."/>
            <person name="Priest M."/>
            <person name="Raghuraman S."/>
            <person name="Rege F."/>
            <person name="Reyes R."/>
            <person name="Rise C."/>
            <person name="Rogov P."/>
            <person name="Ross K."/>
            <person name="Ryan E."/>
            <person name="Settipalli S."/>
            <person name="Shea T."/>
            <person name="Sherpa N."/>
            <person name="Shi L."/>
            <person name="Shih D."/>
            <person name="Sparrow T."/>
            <person name="Spaulding J."/>
            <person name="Stalker J."/>
            <person name="Stange-Thomann N."/>
            <person name="Stavropoulos S."/>
            <person name="Stone C."/>
            <person name="Strader C."/>
            <person name="Tesfaye S."/>
            <person name="Thomson T."/>
            <person name="Thoulutsang Y."/>
            <person name="Thoulutsang D."/>
            <person name="Topham K."/>
            <person name="Topping I."/>
            <person name="Tsamla T."/>
            <person name="Vassiliev H."/>
            <person name="Vo A."/>
            <person name="Wangchuk T."/>
            <person name="Wangdi T."/>
            <person name="Weiand M."/>
            <person name="Wilkinson J."/>
            <person name="Wilson A."/>
            <person name="Yadav S."/>
            <person name="Young G."/>
            <person name="Yu Q."/>
            <person name="Zembek L."/>
            <person name="Zhong D."/>
            <person name="Zimmer A."/>
            <person name="Zwirko Z."/>
            <person name="Jaffe D.B."/>
            <person name="Alvarez P."/>
            <person name="Brockman W."/>
            <person name="Butler J."/>
            <person name="Chin C."/>
            <person name="Gnerre S."/>
            <person name="Grabherr M."/>
            <person name="Kleber M."/>
            <person name="Mauceli E."/>
            <person name="MacCallum I."/>
        </authorList>
    </citation>
    <scope>NUCLEOTIDE SEQUENCE [LARGE SCALE GENOMIC DNA]</scope>
    <source>
        <strain evidence="5">Tucson 14030-0811.24</strain>
    </source>
</reference>
<dbReference type="GO" id="GO:0031146">
    <property type="term" value="P:SCF-dependent proteasomal ubiquitin-dependent protein catabolic process"/>
    <property type="evidence" value="ECO:0007669"/>
    <property type="project" value="TreeGrafter"/>
</dbReference>
<keyword evidence="1 2" id="KW-0694">RNA-binding</keyword>
<dbReference type="Pfam" id="PF00076">
    <property type="entry name" value="RRM_1"/>
    <property type="match status" value="1"/>
</dbReference>
<dbReference type="STRING" id="7260.A0A0Q9WW71"/>
<dbReference type="SUPFAM" id="SSF54928">
    <property type="entry name" value="RNA-binding domain, RBD"/>
    <property type="match status" value="1"/>
</dbReference>
<dbReference type="AlphaFoldDB" id="A0A0Q9WW71"/>
<dbReference type="GO" id="GO:0003723">
    <property type="term" value="F:RNA binding"/>
    <property type="evidence" value="ECO:0007669"/>
    <property type="project" value="UniProtKB-UniRule"/>
</dbReference>
<dbReference type="InterPro" id="IPR032675">
    <property type="entry name" value="LRR_dom_sf"/>
</dbReference>
<keyword evidence="5" id="KW-1185">Reference proteome</keyword>
<dbReference type="InterPro" id="IPR006553">
    <property type="entry name" value="Leu-rich_rpt_Cys-con_subtyp"/>
</dbReference>
<name>A0A0Q9WW71_DROWI</name>
<organism evidence="4 5">
    <name type="scientific">Drosophila willistoni</name>
    <name type="common">Fruit fly</name>
    <dbReference type="NCBI Taxonomy" id="7260"/>
    <lineage>
        <taxon>Eukaryota</taxon>
        <taxon>Metazoa</taxon>
        <taxon>Ecdysozoa</taxon>
        <taxon>Arthropoda</taxon>
        <taxon>Hexapoda</taxon>
        <taxon>Insecta</taxon>
        <taxon>Pterygota</taxon>
        <taxon>Neoptera</taxon>
        <taxon>Endopterygota</taxon>
        <taxon>Diptera</taxon>
        <taxon>Brachycera</taxon>
        <taxon>Muscomorpha</taxon>
        <taxon>Ephydroidea</taxon>
        <taxon>Drosophilidae</taxon>
        <taxon>Drosophila</taxon>
        <taxon>Sophophora</taxon>
    </lineage>
</organism>
<dbReference type="PANTHER" id="PTHR13318">
    <property type="entry name" value="PARTNER OF PAIRED, ISOFORM B-RELATED"/>
    <property type="match status" value="1"/>
</dbReference>
<dbReference type="OrthoDB" id="6492012at2759"/>
<dbReference type="InterPro" id="IPR000504">
    <property type="entry name" value="RRM_dom"/>
</dbReference>
<dbReference type="GO" id="GO:0019005">
    <property type="term" value="C:SCF ubiquitin ligase complex"/>
    <property type="evidence" value="ECO:0007669"/>
    <property type="project" value="TreeGrafter"/>
</dbReference>
<gene>
    <name evidence="4" type="primary">Dwil\GK22888</name>
    <name evidence="4" type="ORF">Dwil_GK22888</name>
</gene>
<accession>A0A0Q9WW71</accession>
<feature type="domain" description="RRM" evidence="3">
    <location>
        <begin position="27"/>
        <end position="118"/>
    </location>
</feature>
<dbReference type="SMART" id="SM00360">
    <property type="entry name" value="RRM"/>
    <property type="match status" value="1"/>
</dbReference>
<dbReference type="PANTHER" id="PTHR13318:SF190">
    <property type="entry name" value="PARTNER OF PAIRED, ISOFORM B"/>
    <property type="match status" value="1"/>
</dbReference>
<evidence type="ECO:0000313" key="5">
    <source>
        <dbReference type="Proteomes" id="UP000007798"/>
    </source>
</evidence>
<dbReference type="PROSITE" id="PS50102">
    <property type="entry name" value="RRM"/>
    <property type="match status" value="1"/>
</dbReference>
<dbReference type="Gene3D" id="3.80.10.10">
    <property type="entry name" value="Ribonuclease Inhibitor"/>
    <property type="match status" value="1"/>
</dbReference>
<dbReference type="Gene3D" id="3.30.70.330">
    <property type="match status" value="1"/>
</dbReference>
<evidence type="ECO:0000313" key="4">
    <source>
        <dbReference type="EMBL" id="KRG00315.1"/>
    </source>
</evidence>
<evidence type="ECO:0000256" key="1">
    <source>
        <dbReference type="ARBA" id="ARBA00022884"/>
    </source>
</evidence>
<dbReference type="InParanoid" id="A0A0Q9WW71"/>